<protein>
    <submittedName>
        <fullName evidence="1">Uncharacterized protein</fullName>
    </submittedName>
</protein>
<keyword evidence="2" id="KW-1185">Reference proteome</keyword>
<comment type="caution">
    <text evidence="1">The sequence shown here is derived from an EMBL/GenBank/DDBJ whole genome shotgun (WGS) entry which is preliminary data.</text>
</comment>
<dbReference type="OrthoDB" id="790721at2"/>
<dbReference type="eggNOG" id="ENOG50339SS">
    <property type="taxonomic scope" value="Bacteria"/>
</dbReference>
<dbReference type="AlphaFoldDB" id="A0A085ZT50"/>
<dbReference type="STRING" id="421531.IX38_09345"/>
<dbReference type="EMBL" id="JPRO01000006">
    <property type="protein sequence ID" value="KFF07614.1"/>
    <property type="molecule type" value="Genomic_DNA"/>
</dbReference>
<reference evidence="1 2" key="1">
    <citation type="submission" date="2014-07" db="EMBL/GenBank/DDBJ databases">
        <title>Genome of Chryseobacterium luteum DSM 18605.</title>
        <authorList>
            <person name="Stropko S.J."/>
            <person name="Pipes S.E."/>
            <person name="Newman J.D."/>
        </authorList>
    </citation>
    <scope>NUCLEOTIDE SEQUENCE [LARGE SCALE GENOMIC DNA]</scope>
    <source>
        <strain evidence="1 2">DSM 18605</strain>
    </source>
</reference>
<accession>A0A085ZT50</accession>
<sequence>MLIENKGIKTDTFYIPQFDLNEGEIVVLYLFNGQHFYDTEMFLKDIFSGKTKNENVVVHKNLTFVDHFIEPKLRRLFYPVTVGEYLRCNANFESPFATKIYEIEWINEKTKVNTLAGNPRRLLTLYATLSKTNNIVFDVVGQDPKGAEETYEVVKKVVEDGGSAILLDCFEDMKNDCTKYIELQWTKK</sequence>
<evidence type="ECO:0000313" key="1">
    <source>
        <dbReference type="EMBL" id="KFF07614.1"/>
    </source>
</evidence>
<proteinExistence type="predicted"/>
<gene>
    <name evidence="1" type="ORF">IX38_09345</name>
</gene>
<name>A0A085ZT50_9FLAO</name>
<dbReference type="RefSeq" id="WP_034703967.1">
    <property type="nucleotide sequence ID" value="NZ_JPRO01000006.1"/>
</dbReference>
<organism evidence="1 2">
    <name type="scientific">Chryseobacterium luteum</name>
    <dbReference type="NCBI Taxonomy" id="421531"/>
    <lineage>
        <taxon>Bacteria</taxon>
        <taxon>Pseudomonadati</taxon>
        <taxon>Bacteroidota</taxon>
        <taxon>Flavobacteriia</taxon>
        <taxon>Flavobacteriales</taxon>
        <taxon>Weeksellaceae</taxon>
        <taxon>Chryseobacterium group</taxon>
        <taxon>Chryseobacterium</taxon>
    </lineage>
</organism>
<dbReference type="Proteomes" id="UP000028703">
    <property type="component" value="Unassembled WGS sequence"/>
</dbReference>
<evidence type="ECO:0000313" key="2">
    <source>
        <dbReference type="Proteomes" id="UP000028703"/>
    </source>
</evidence>